<feature type="domain" description="Phosphogluconate dehydrogenase NAD-binding putative C-terminal" evidence="2">
    <location>
        <begin position="196"/>
        <end position="263"/>
    </location>
</feature>
<name>A0A8J3ISW9_9CHLR</name>
<dbReference type="InterPro" id="IPR015814">
    <property type="entry name" value="Pgluconate_DH_NAD-bd_C"/>
</dbReference>
<dbReference type="InterPro" id="IPR008927">
    <property type="entry name" value="6-PGluconate_DH-like_C_sf"/>
</dbReference>
<dbReference type="InterPro" id="IPR006115">
    <property type="entry name" value="6PGDH_NADP-bd"/>
</dbReference>
<evidence type="ECO:0000259" key="1">
    <source>
        <dbReference type="Pfam" id="PF03446"/>
    </source>
</evidence>
<dbReference type="PANTHER" id="PTHR43580:SF2">
    <property type="entry name" value="CYTOKINE-LIKE NUCLEAR FACTOR N-PAC"/>
    <property type="match status" value="1"/>
</dbReference>
<dbReference type="EMBL" id="BNJK01000002">
    <property type="protein sequence ID" value="GHO97993.1"/>
    <property type="molecule type" value="Genomic_DNA"/>
</dbReference>
<protein>
    <submittedName>
        <fullName evidence="3">6-phosphogluconate dehydrogenase</fullName>
    </submittedName>
</protein>
<feature type="domain" description="6-phosphogluconate dehydrogenase NADP-binding" evidence="1">
    <location>
        <begin position="7"/>
        <end position="146"/>
    </location>
</feature>
<dbReference type="InterPro" id="IPR051265">
    <property type="entry name" value="HIBADH-related_NP60_sf"/>
</dbReference>
<evidence type="ECO:0000259" key="2">
    <source>
        <dbReference type="Pfam" id="PF09130"/>
    </source>
</evidence>
<organism evidence="3 4">
    <name type="scientific">Reticulibacter mediterranei</name>
    <dbReference type="NCBI Taxonomy" id="2778369"/>
    <lineage>
        <taxon>Bacteria</taxon>
        <taxon>Bacillati</taxon>
        <taxon>Chloroflexota</taxon>
        <taxon>Ktedonobacteria</taxon>
        <taxon>Ktedonobacterales</taxon>
        <taxon>Reticulibacteraceae</taxon>
        <taxon>Reticulibacter</taxon>
    </lineage>
</organism>
<dbReference type="InterPro" id="IPR036291">
    <property type="entry name" value="NAD(P)-bd_dom_sf"/>
</dbReference>
<keyword evidence="4" id="KW-1185">Reference proteome</keyword>
<evidence type="ECO:0000313" key="3">
    <source>
        <dbReference type="EMBL" id="GHO97993.1"/>
    </source>
</evidence>
<accession>A0A8J3ISW9</accession>
<proteinExistence type="predicted"/>
<dbReference type="AlphaFoldDB" id="A0A8J3ISW9"/>
<dbReference type="PANTHER" id="PTHR43580">
    <property type="entry name" value="OXIDOREDUCTASE GLYR1-RELATED"/>
    <property type="match status" value="1"/>
</dbReference>
<gene>
    <name evidence="3" type="ORF">KSF_080410</name>
</gene>
<dbReference type="SUPFAM" id="SSF48179">
    <property type="entry name" value="6-phosphogluconate dehydrogenase C-terminal domain-like"/>
    <property type="match status" value="1"/>
</dbReference>
<dbReference type="Gene3D" id="1.10.1040.10">
    <property type="entry name" value="N-(1-d-carboxylethyl)-l-norvaline Dehydrogenase, domain 2"/>
    <property type="match status" value="1"/>
</dbReference>
<comment type="caution">
    <text evidence="3">The sequence shown here is derived from an EMBL/GenBank/DDBJ whole genome shotgun (WGS) entry which is preliminary data.</text>
</comment>
<evidence type="ECO:0000313" key="4">
    <source>
        <dbReference type="Proteomes" id="UP000597444"/>
    </source>
</evidence>
<dbReference type="Pfam" id="PF03446">
    <property type="entry name" value="NAD_binding_2"/>
    <property type="match status" value="1"/>
</dbReference>
<dbReference type="GO" id="GO:0050661">
    <property type="term" value="F:NADP binding"/>
    <property type="evidence" value="ECO:0007669"/>
    <property type="project" value="InterPro"/>
</dbReference>
<dbReference type="InterPro" id="IPR013328">
    <property type="entry name" value="6PGD_dom2"/>
</dbReference>
<dbReference type="Pfam" id="PF09130">
    <property type="entry name" value="DUF1932"/>
    <property type="match status" value="1"/>
</dbReference>
<sequence>MSSRPTIGILSPGDMGHAIGARLQKHGLRVLTNLTGRSSRSVALAAKAGIIDVADDRTLVQEADIVLSILVPAEATACAERIATALQAAPTRLLFADCNAIAPHTVQSMQSIITTAGADFVDVGIIGGPPRADNAGPRLYVSGPQAEQFAILKEYGLDIRVLGPAIGQSSGLKMCYASLTKGLTALATEALTASKALGLSDALTTELQSSQPILYRMFQGGVPAMPPKAYRWVGEMEEIAHTFADLGLPPQMLEGAAAIYRFVEQTELGREIPEARQRGQNLEEVTDILSAALDAKPTEE</sequence>
<dbReference type="Proteomes" id="UP000597444">
    <property type="component" value="Unassembled WGS sequence"/>
</dbReference>
<dbReference type="SUPFAM" id="SSF51735">
    <property type="entry name" value="NAD(P)-binding Rossmann-fold domains"/>
    <property type="match status" value="1"/>
</dbReference>
<reference evidence="3" key="1">
    <citation type="submission" date="2020-10" db="EMBL/GenBank/DDBJ databases">
        <title>Taxonomic study of unclassified bacteria belonging to the class Ktedonobacteria.</title>
        <authorList>
            <person name="Yabe S."/>
            <person name="Wang C.M."/>
            <person name="Zheng Y."/>
            <person name="Sakai Y."/>
            <person name="Cavaletti L."/>
            <person name="Monciardini P."/>
            <person name="Donadio S."/>
        </authorList>
    </citation>
    <scope>NUCLEOTIDE SEQUENCE</scope>
    <source>
        <strain evidence="3">ID150040</strain>
    </source>
</reference>
<dbReference type="Gene3D" id="3.40.50.720">
    <property type="entry name" value="NAD(P)-binding Rossmann-like Domain"/>
    <property type="match status" value="1"/>
</dbReference>